<dbReference type="InterPro" id="IPR052943">
    <property type="entry name" value="TMTC_O-mannosyl-trnsfr"/>
</dbReference>
<evidence type="ECO:0000313" key="2">
    <source>
        <dbReference type="EMBL" id="CAJ1404417.1"/>
    </source>
</evidence>
<gene>
    <name evidence="2" type="ORF">EVOR1521_LOCUS26866</name>
</gene>
<dbReference type="Gene3D" id="1.25.40.10">
    <property type="entry name" value="Tetratricopeptide repeat domain"/>
    <property type="match status" value="3"/>
</dbReference>
<keyword evidence="3" id="KW-1185">Reference proteome</keyword>
<dbReference type="PANTHER" id="PTHR44809">
    <property type="match status" value="1"/>
</dbReference>
<dbReference type="InterPro" id="IPR011990">
    <property type="entry name" value="TPR-like_helical_dom_sf"/>
</dbReference>
<name>A0AA36JDV2_9DINO</name>
<feature type="region of interest" description="Disordered" evidence="1">
    <location>
        <begin position="62"/>
        <end position="85"/>
    </location>
</feature>
<proteinExistence type="predicted"/>
<comment type="caution">
    <text evidence="2">The sequence shown here is derived from an EMBL/GenBank/DDBJ whole genome shotgun (WGS) entry which is preliminary data.</text>
</comment>
<dbReference type="SUPFAM" id="SSF48439">
    <property type="entry name" value="Protein prenylyltransferase"/>
    <property type="match status" value="1"/>
</dbReference>
<feature type="compositionally biased region" description="Gly residues" evidence="1">
    <location>
        <begin position="68"/>
        <end position="85"/>
    </location>
</feature>
<evidence type="ECO:0000256" key="1">
    <source>
        <dbReference type="SAM" id="MobiDB-lite"/>
    </source>
</evidence>
<feature type="region of interest" description="Disordered" evidence="1">
    <location>
        <begin position="760"/>
        <end position="780"/>
    </location>
</feature>
<reference evidence="2" key="1">
    <citation type="submission" date="2023-08" db="EMBL/GenBank/DDBJ databases">
        <authorList>
            <person name="Chen Y."/>
            <person name="Shah S."/>
            <person name="Dougan E. K."/>
            <person name="Thang M."/>
            <person name="Chan C."/>
        </authorList>
    </citation>
    <scope>NUCLEOTIDE SEQUENCE</scope>
</reference>
<dbReference type="SUPFAM" id="SSF48452">
    <property type="entry name" value="TPR-like"/>
    <property type="match status" value="2"/>
</dbReference>
<sequence length="780" mass="85432">MKLPMLRLFAEVTQGVRTSQGQSLRLPDGLLVPKRALHQKAVELDASHSGAHAVRRIRHGPWRRDVMGSGGGASGGAAGGHGGASAGNAHNNLAVSLRRDEVLSLQQGPATQRSLFQQAVELDPGNAVAHCNLGVVLGDHEVVRLQNGSLWDKRSLFVKSIELDPGWALAYNNLANLLAPQEWVRLADGCWDRRGLYLAALQLDESYGVAYNNLALTLGFREKVRCLDRVWDRRSLHRRALELCPRHICAYRDLALALQPGERMSLDGQDFGQRELLLEAIRLDSSFASAYKLLARTLSPEEHVQEQNKTQLLVKALELDPHDAPGCAELGLHLGSGHCQLQGWPSPEAWFCELEGLGKGSGNWSGAQLMQRALQLAPSCPEVLLAASAGGGPLDPCLLRAAALGNAVACRRLALALAPGGRVRVPFEEQVRLCSRRQLLLRACEEMGAECLVELALELEPNERICIQGSLWDARALLRQALQLQPNSTAAAELQRRALAPFAEACPLLMRHAADELFDSTDWQDPGFAPADAPGELDCLSLTVAALEMGESQAHAWDELGELLGPKDRVRLRGRTWSRLELHLRALELDCASSRTWTNLGVTVDKLDFQGCHYSSEEIFQRALELDPENTAAQANLTIHRGQRPRLPVGRARSSEAQRLIEASLTMQEKACKLDPRSGTRRLRLANALIDTDLLETQQRHGLRLSHLLEAFRLDPNNPELCQQLGDMLCQTGTTLQHPEGSWGAEALLSRAALLQPQAGQGKQRCEGGCPGQMRRQPSA</sequence>
<accession>A0AA36JDV2</accession>
<dbReference type="AlphaFoldDB" id="A0AA36JDV2"/>
<organism evidence="2 3">
    <name type="scientific">Effrenium voratum</name>
    <dbReference type="NCBI Taxonomy" id="2562239"/>
    <lineage>
        <taxon>Eukaryota</taxon>
        <taxon>Sar</taxon>
        <taxon>Alveolata</taxon>
        <taxon>Dinophyceae</taxon>
        <taxon>Suessiales</taxon>
        <taxon>Symbiodiniaceae</taxon>
        <taxon>Effrenium</taxon>
    </lineage>
</organism>
<protein>
    <submittedName>
        <fullName evidence="2">Uncharacterized protein</fullName>
    </submittedName>
</protein>
<evidence type="ECO:0000313" key="3">
    <source>
        <dbReference type="Proteomes" id="UP001178507"/>
    </source>
</evidence>
<dbReference type="PANTHER" id="PTHR44809:SF1">
    <property type="entry name" value="PROTEIN O-MANNOSYL-TRANSFERASE TMTC1"/>
    <property type="match status" value="1"/>
</dbReference>
<dbReference type="Proteomes" id="UP001178507">
    <property type="component" value="Unassembled WGS sequence"/>
</dbReference>
<dbReference type="EMBL" id="CAUJNA010003539">
    <property type="protein sequence ID" value="CAJ1404417.1"/>
    <property type="molecule type" value="Genomic_DNA"/>
</dbReference>